<keyword evidence="11" id="KW-0479">Metal-binding</keyword>
<accession>A0A2T2WEG2</accession>
<keyword evidence="8 21" id="KW-0349">Heme</keyword>
<dbReference type="Gene3D" id="1.20.210.10">
    <property type="entry name" value="Cytochrome c oxidase-like, subunit I domain"/>
    <property type="match status" value="1"/>
</dbReference>
<dbReference type="GO" id="GO:0005886">
    <property type="term" value="C:plasma membrane"/>
    <property type="evidence" value="ECO:0007669"/>
    <property type="project" value="UniProtKB-SubCell"/>
</dbReference>
<feature type="transmembrane region" description="Helical" evidence="22">
    <location>
        <begin position="384"/>
        <end position="406"/>
    </location>
</feature>
<evidence type="ECO:0000256" key="1">
    <source>
        <dbReference type="ARBA" id="ARBA00004651"/>
    </source>
</evidence>
<dbReference type="GO" id="GO:0015990">
    <property type="term" value="P:electron transport coupled proton transport"/>
    <property type="evidence" value="ECO:0007669"/>
    <property type="project" value="TreeGrafter"/>
</dbReference>
<dbReference type="GO" id="GO:0022904">
    <property type="term" value="P:respiratory electron transport chain"/>
    <property type="evidence" value="ECO:0007669"/>
    <property type="project" value="TreeGrafter"/>
</dbReference>
<feature type="transmembrane region" description="Helical" evidence="22">
    <location>
        <begin position="312"/>
        <end position="333"/>
    </location>
</feature>
<evidence type="ECO:0000256" key="5">
    <source>
        <dbReference type="ARBA" id="ARBA00015947"/>
    </source>
</evidence>
<feature type="domain" description="Cytochrome oxidase subunit I profile" evidence="23">
    <location>
        <begin position="42"/>
        <end position="560"/>
    </location>
</feature>
<dbReference type="InterPro" id="IPR036927">
    <property type="entry name" value="Cyt_c_oxase-like_su1_sf"/>
</dbReference>
<protein>
    <recommendedName>
        <fullName evidence="5">Cytochrome c oxidase subunit 1</fullName>
        <ecNumber evidence="4">7.1.1.9</ecNumber>
    </recommendedName>
    <alternativeName>
        <fullName evidence="18">Cytochrome aa3 subunit 1</fullName>
    </alternativeName>
    <alternativeName>
        <fullName evidence="19">Cytochrome c oxidase polypeptide I</fullName>
    </alternativeName>
</protein>
<dbReference type="EC" id="7.1.1.9" evidence="4"/>
<keyword evidence="10 21" id="KW-0812">Transmembrane</keyword>
<feature type="transmembrane region" description="Helical" evidence="22">
    <location>
        <begin position="111"/>
        <end position="133"/>
    </location>
</feature>
<dbReference type="CDD" id="cd01662">
    <property type="entry name" value="Ubiquinol_Oxidase_I"/>
    <property type="match status" value="1"/>
</dbReference>
<evidence type="ECO:0000313" key="25">
    <source>
        <dbReference type="Proteomes" id="UP000241848"/>
    </source>
</evidence>
<sequence>MKAWAIHLMKLLFPPRVLLPDIIGIDIGLTIAALALLVYLTKTHRWGWLWREWLTTVDHKRIGIMYLIAALIMLFRGGVDALMIRTQLIGPHEHFMGIQQYDEVFTTHGTVMIFFMAMPLVIALFNVAVPLMIGARDVAFPRLNAISFWLFAVGAILLNVSFSIGGSPDAGWTSYAPYSELAFDPGVGENYFLLSLQVAGIGTIATAVNFLVTVLRLRAPGMSLSKMPVFAWSALITSSLILFAFPPLTVAMGLTMLDRLFHASFFTVSHQGMPMMYVNLFWIFGHPEVYILIMPAFGIFSEVVPTFSRKALFGYDAMVVSLLAISFLSYGVWVHHFFEMGAGPTVNVFFGLSTMLIAIPTGVKMFNWIFTMWGGRIRLTVPMLWQLSFIPTFVVGGATGVMLAVVPGDYQYHNTYFLIAHFHNVIVGGTVFGLLSGMYYWWSKMFGWQLNQRQGTWAFAFFFAGFWLTFMPQYFLGFMGMVRRMGTYPAGLGWTAFNFWSTIGSYLMAIGFLIMVYNIVWSRMHPNWDTTGDPWDGRTLEWSLPSPAPIYNFARIPVVHERDAWWEMKLQDRTDEVKISVDSVEPIHLPKNSPMPIILGLAFLVGSIGMVFSWFWLAILGALGIVADLAYGSFADQTEITLDPHYIIETESALGRLQS</sequence>
<feature type="transmembrane region" description="Helical" evidence="22">
    <location>
        <begin position="496"/>
        <end position="520"/>
    </location>
</feature>
<dbReference type="PANTHER" id="PTHR10422:SF35">
    <property type="entry name" value="CYTOCHROME BO(3) UBIQUINOL OXIDASE SUBUNIT 1"/>
    <property type="match status" value="1"/>
</dbReference>
<keyword evidence="13 21" id="KW-0249">Electron transport</keyword>
<feature type="transmembrane region" description="Helical" evidence="22">
    <location>
        <begin position="22"/>
        <end position="41"/>
    </location>
</feature>
<dbReference type="InterPro" id="IPR000883">
    <property type="entry name" value="Cyt_C_Oxase_1"/>
</dbReference>
<dbReference type="Pfam" id="PF00115">
    <property type="entry name" value="COX1"/>
    <property type="match status" value="1"/>
</dbReference>
<comment type="catalytic activity">
    <reaction evidence="20">
        <text>4 Fe(II)-[cytochrome c] + O2 + 8 H(+)(in) = 4 Fe(III)-[cytochrome c] + 2 H2O + 4 H(+)(out)</text>
        <dbReference type="Rhea" id="RHEA:11436"/>
        <dbReference type="Rhea" id="RHEA-COMP:10350"/>
        <dbReference type="Rhea" id="RHEA-COMP:14399"/>
        <dbReference type="ChEBI" id="CHEBI:15377"/>
        <dbReference type="ChEBI" id="CHEBI:15378"/>
        <dbReference type="ChEBI" id="CHEBI:15379"/>
        <dbReference type="ChEBI" id="CHEBI:29033"/>
        <dbReference type="ChEBI" id="CHEBI:29034"/>
        <dbReference type="EC" id="7.1.1.9"/>
    </reaction>
</comment>
<keyword evidence="9 21" id="KW-0679">Respiratory chain</keyword>
<evidence type="ECO:0000256" key="21">
    <source>
        <dbReference type="RuleBase" id="RU000370"/>
    </source>
</evidence>
<organism evidence="24 25">
    <name type="scientific">Sulfobacillus acidophilus</name>
    <dbReference type="NCBI Taxonomy" id="53633"/>
    <lineage>
        <taxon>Bacteria</taxon>
        <taxon>Bacillati</taxon>
        <taxon>Bacillota</taxon>
        <taxon>Clostridia</taxon>
        <taxon>Eubacteriales</taxon>
        <taxon>Clostridiales Family XVII. Incertae Sedis</taxon>
        <taxon>Sulfobacillus</taxon>
    </lineage>
</organism>
<evidence type="ECO:0000256" key="3">
    <source>
        <dbReference type="ARBA" id="ARBA00009578"/>
    </source>
</evidence>
<evidence type="ECO:0000256" key="22">
    <source>
        <dbReference type="SAM" id="Phobius"/>
    </source>
</evidence>
<dbReference type="GO" id="GO:0046872">
    <property type="term" value="F:metal ion binding"/>
    <property type="evidence" value="ECO:0007669"/>
    <property type="project" value="UniProtKB-KW"/>
</dbReference>
<evidence type="ECO:0000256" key="14">
    <source>
        <dbReference type="ARBA" id="ARBA00022989"/>
    </source>
</evidence>
<keyword evidence="17 22" id="KW-0472">Membrane</keyword>
<feature type="transmembrane region" description="Helical" evidence="22">
    <location>
        <begin position="145"/>
        <end position="164"/>
    </location>
</feature>
<evidence type="ECO:0000256" key="12">
    <source>
        <dbReference type="ARBA" id="ARBA00022967"/>
    </source>
</evidence>
<name>A0A2T2WEG2_9FIRM</name>
<dbReference type="SUPFAM" id="SSF81442">
    <property type="entry name" value="Cytochrome c oxidase subunit I-like"/>
    <property type="match status" value="1"/>
</dbReference>
<dbReference type="FunFam" id="1.20.210.10:FF:000006">
    <property type="entry name" value="Cytochrome c oxidase subunit 1"/>
    <property type="match status" value="1"/>
</dbReference>
<keyword evidence="12" id="KW-1278">Translocase</keyword>
<feature type="transmembrane region" description="Helical" evidence="22">
    <location>
        <begin position="277"/>
        <end position="300"/>
    </location>
</feature>
<evidence type="ECO:0000313" key="24">
    <source>
        <dbReference type="EMBL" id="PSR20613.1"/>
    </source>
</evidence>
<dbReference type="GO" id="GO:0004129">
    <property type="term" value="F:cytochrome-c oxidase activity"/>
    <property type="evidence" value="ECO:0007669"/>
    <property type="project" value="UniProtKB-EC"/>
</dbReference>
<evidence type="ECO:0000259" key="23">
    <source>
        <dbReference type="PROSITE" id="PS50855"/>
    </source>
</evidence>
<dbReference type="Proteomes" id="UP000241848">
    <property type="component" value="Unassembled WGS sequence"/>
</dbReference>
<feature type="transmembrane region" description="Helical" evidence="22">
    <location>
        <begin position="229"/>
        <end position="257"/>
    </location>
</feature>
<dbReference type="PROSITE" id="PS00077">
    <property type="entry name" value="COX1_CUB"/>
    <property type="match status" value="1"/>
</dbReference>
<feature type="transmembrane region" description="Helical" evidence="22">
    <location>
        <begin position="597"/>
        <end position="626"/>
    </location>
</feature>
<dbReference type="PROSITE" id="PS50855">
    <property type="entry name" value="COX1"/>
    <property type="match status" value="1"/>
</dbReference>
<feature type="transmembrane region" description="Helical" evidence="22">
    <location>
        <begin position="345"/>
        <end position="363"/>
    </location>
</feature>
<feature type="transmembrane region" description="Helical" evidence="22">
    <location>
        <begin position="418"/>
        <end position="442"/>
    </location>
</feature>
<evidence type="ECO:0000256" key="4">
    <source>
        <dbReference type="ARBA" id="ARBA00012949"/>
    </source>
</evidence>
<comment type="subcellular location">
    <subcellularLocation>
        <location evidence="1">Cell membrane</location>
        <topology evidence="1">Multi-pass membrane protein</topology>
    </subcellularLocation>
</comment>
<dbReference type="Gene3D" id="1.10.287.70">
    <property type="match status" value="1"/>
</dbReference>
<evidence type="ECO:0000256" key="19">
    <source>
        <dbReference type="ARBA" id="ARBA00032715"/>
    </source>
</evidence>
<evidence type="ECO:0000256" key="15">
    <source>
        <dbReference type="ARBA" id="ARBA00023004"/>
    </source>
</evidence>
<dbReference type="InterPro" id="IPR023616">
    <property type="entry name" value="Cyt_c_oxase-like_su1_dom"/>
</dbReference>
<dbReference type="InterPro" id="IPR023615">
    <property type="entry name" value="Cyt_c_Oxase_su1_BS"/>
</dbReference>
<keyword evidence="7" id="KW-1003">Cell membrane</keyword>
<evidence type="ECO:0000256" key="13">
    <source>
        <dbReference type="ARBA" id="ARBA00022982"/>
    </source>
</evidence>
<evidence type="ECO:0000256" key="18">
    <source>
        <dbReference type="ARBA" id="ARBA00031397"/>
    </source>
</evidence>
<dbReference type="EMBL" id="PXYV01000055">
    <property type="protein sequence ID" value="PSR20613.1"/>
    <property type="molecule type" value="Genomic_DNA"/>
</dbReference>
<evidence type="ECO:0000256" key="6">
    <source>
        <dbReference type="ARBA" id="ARBA00022448"/>
    </source>
</evidence>
<evidence type="ECO:0000256" key="8">
    <source>
        <dbReference type="ARBA" id="ARBA00022617"/>
    </source>
</evidence>
<dbReference type="PRINTS" id="PR01165">
    <property type="entry name" value="CYCOXIDASEI"/>
</dbReference>
<keyword evidence="6 21" id="KW-0813">Transport</keyword>
<comment type="pathway">
    <text evidence="2">Energy metabolism; oxidative phosphorylation.</text>
</comment>
<gene>
    <name evidence="24" type="ORF">C7B45_13950</name>
</gene>
<dbReference type="GO" id="GO:0009060">
    <property type="term" value="P:aerobic respiration"/>
    <property type="evidence" value="ECO:0007669"/>
    <property type="project" value="InterPro"/>
</dbReference>
<feature type="transmembrane region" description="Helical" evidence="22">
    <location>
        <begin position="454"/>
        <end position="476"/>
    </location>
</feature>
<evidence type="ECO:0000256" key="11">
    <source>
        <dbReference type="ARBA" id="ARBA00022723"/>
    </source>
</evidence>
<evidence type="ECO:0000256" key="17">
    <source>
        <dbReference type="ARBA" id="ARBA00023136"/>
    </source>
</evidence>
<keyword evidence="15" id="KW-0408">Iron</keyword>
<feature type="transmembrane region" description="Helical" evidence="22">
    <location>
        <begin position="62"/>
        <end position="79"/>
    </location>
</feature>
<evidence type="ECO:0000256" key="16">
    <source>
        <dbReference type="ARBA" id="ARBA00023008"/>
    </source>
</evidence>
<dbReference type="GO" id="GO:0020037">
    <property type="term" value="F:heme binding"/>
    <property type="evidence" value="ECO:0007669"/>
    <property type="project" value="InterPro"/>
</dbReference>
<comment type="caution">
    <text evidence="24">The sequence shown here is derived from an EMBL/GenBank/DDBJ whole genome shotgun (WGS) entry which is preliminary data.</text>
</comment>
<evidence type="ECO:0000256" key="7">
    <source>
        <dbReference type="ARBA" id="ARBA00022475"/>
    </source>
</evidence>
<keyword evidence="16" id="KW-0186">Copper</keyword>
<proteinExistence type="inferred from homology"/>
<reference evidence="24 25" key="1">
    <citation type="journal article" date="2014" name="BMC Genomics">
        <title>Comparison of environmental and isolate Sulfobacillus genomes reveals diverse carbon, sulfur, nitrogen, and hydrogen metabolisms.</title>
        <authorList>
            <person name="Justice N.B."/>
            <person name="Norman A."/>
            <person name="Brown C.T."/>
            <person name="Singh A."/>
            <person name="Thomas B.C."/>
            <person name="Banfield J.F."/>
        </authorList>
    </citation>
    <scope>NUCLEOTIDE SEQUENCE [LARGE SCALE GENOMIC DNA]</scope>
    <source>
        <strain evidence="24">AMDSBA3</strain>
    </source>
</reference>
<evidence type="ECO:0000256" key="20">
    <source>
        <dbReference type="ARBA" id="ARBA00047816"/>
    </source>
</evidence>
<feature type="transmembrane region" description="Helical" evidence="22">
    <location>
        <begin position="191"/>
        <end position="217"/>
    </location>
</feature>
<dbReference type="PANTHER" id="PTHR10422">
    <property type="entry name" value="CYTOCHROME C OXIDASE SUBUNIT 1"/>
    <property type="match status" value="1"/>
</dbReference>
<comment type="similarity">
    <text evidence="3 21">Belongs to the heme-copper respiratory oxidase family.</text>
</comment>
<keyword evidence="14 22" id="KW-1133">Transmembrane helix</keyword>
<evidence type="ECO:0000256" key="2">
    <source>
        <dbReference type="ARBA" id="ARBA00004673"/>
    </source>
</evidence>
<evidence type="ECO:0000256" key="9">
    <source>
        <dbReference type="ARBA" id="ARBA00022660"/>
    </source>
</evidence>
<dbReference type="AlphaFoldDB" id="A0A2T2WEG2"/>
<evidence type="ECO:0000256" key="10">
    <source>
        <dbReference type="ARBA" id="ARBA00022692"/>
    </source>
</evidence>